<keyword evidence="2 5" id="KW-0732">Signal</keyword>
<dbReference type="PROSITE" id="PS00233">
    <property type="entry name" value="CHIT_BIND_RR_1"/>
    <property type="match status" value="1"/>
</dbReference>
<organism evidence="6 7">
    <name type="scientific">Danaus chrysippus</name>
    <name type="common">African queen</name>
    <dbReference type="NCBI Taxonomy" id="151541"/>
    <lineage>
        <taxon>Eukaryota</taxon>
        <taxon>Metazoa</taxon>
        <taxon>Ecdysozoa</taxon>
        <taxon>Arthropoda</taxon>
        <taxon>Hexapoda</taxon>
        <taxon>Insecta</taxon>
        <taxon>Pterygota</taxon>
        <taxon>Neoptera</taxon>
        <taxon>Endopterygota</taxon>
        <taxon>Lepidoptera</taxon>
        <taxon>Glossata</taxon>
        <taxon>Ditrysia</taxon>
        <taxon>Papilionoidea</taxon>
        <taxon>Nymphalidae</taxon>
        <taxon>Danainae</taxon>
        <taxon>Danaini</taxon>
        <taxon>Danaina</taxon>
        <taxon>Danaus</taxon>
        <taxon>Anosia</taxon>
    </lineage>
</organism>
<feature type="signal peptide" evidence="5">
    <location>
        <begin position="1"/>
        <end position="15"/>
    </location>
</feature>
<dbReference type="GO" id="GO:0008010">
    <property type="term" value="F:structural constituent of chitin-based larval cuticle"/>
    <property type="evidence" value="ECO:0007669"/>
    <property type="project" value="TreeGrafter"/>
</dbReference>
<protein>
    <submittedName>
        <fullName evidence="6">(African queen) hypothetical protein</fullName>
    </submittedName>
</protein>
<accession>A0A8J2QR59</accession>
<dbReference type="InterPro" id="IPR000618">
    <property type="entry name" value="Insect_cuticle"/>
</dbReference>
<dbReference type="OrthoDB" id="6620560at2759"/>
<evidence type="ECO:0000256" key="1">
    <source>
        <dbReference type="ARBA" id="ARBA00022460"/>
    </source>
</evidence>
<dbReference type="EMBL" id="CAKASE010000050">
    <property type="protein sequence ID" value="CAG9564253.1"/>
    <property type="molecule type" value="Genomic_DNA"/>
</dbReference>
<dbReference type="Proteomes" id="UP000789524">
    <property type="component" value="Unassembled WGS sequence"/>
</dbReference>
<comment type="caution">
    <text evidence="6">The sequence shown here is derived from an EMBL/GenBank/DDBJ whole genome shotgun (WGS) entry which is preliminary data.</text>
</comment>
<dbReference type="InterPro" id="IPR050468">
    <property type="entry name" value="Cuticle_Struct_Prot"/>
</dbReference>
<evidence type="ECO:0000256" key="2">
    <source>
        <dbReference type="ARBA" id="ARBA00022729"/>
    </source>
</evidence>
<feature type="region of interest" description="Disordered" evidence="4">
    <location>
        <begin position="29"/>
        <end position="62"/>
    </location>
</feature>
<gene>
    <name evidence="6" type="ORF">DCHRY22_LOCUS5265</name>
</gene>
<evidence type="ECO:0000256" key="5">
    <source>
        <dbReference type="SAM" id="SignalP"/>
    </source>
</evidence>
<feature type="chain" id="PRO_5035214677" evidence="5">
    <location>
        <begin position="16"/>
        <end position="220"/>
    </location>
</feature>
<keyword evidence="1 3" id="KW-0193">Cuticle</keyword>
<dbReference type="InterPro" id="IPR031311">
    <property type="entry name" value="CHIT_BIND_RR_consensus"/>
</dbReference>
<sequence>MKYFIILSAISLATAARLENVYLPPDSAASGGANAGLQTPIGPESPESYQAPSGLYQAPARSNQASAGSYQVSTGSYQAPVASYQAPAGSYQATAGSSQASASSQAQILRYDNEQDDQGWHYAYETSDGIKAEQNGRVIPGSVPEQGSLAVTGSFSYIGDDGQTYSVSYTADENGFHPSGDHLPTPPPIPEEILKSLQLTAVNDDKYNSRKSSYDADAGY</sequence>
<dbReference type="PANTHER" id="PTHR10380:SF173">
    <property type="entry name" value="CUTICULAR PROTEIN 47EF, ISOFORM C-RELATED"/>
    <property type="match status" value="1"/>
</dbReference>
<dbReference type="PROSITE" id="PS51155">
    <property type="entry name" value="CHIT_BIND_RR_2"/>
    <property type="match status" value="1"/>
</dbReference>
<dbReference type="AlphaFoldDB" id="A0A8J2QR59"/>
<reference evidence="6" key="1">
    <citation type="submission" date="2021-09" db="EMBL/GenBank/DDBJ databases">
        <authorList>
            <person name="Martin H S."/>
        </authorList>
    </citation>
    <scope>NUCLEOTIDE SEQUENCE</scope>
</reference>
<dbReference type="Pfam" id="PF00379">
    <property type="entry name" value="Chitin_bind_4"/>
    <property type="match status" value="1"/>
</dbReference>
<name>A0A8J2QR59_9NEOP</name>
<dbReference type="PANTHER" id="PTHR10380">
    <property type="entry name" value="CUTICLE PROTEIN"/>
    <property type="match status" value="1"/>
</dbReference>
<evidence type="ECO:0000256" key="3">
    <source>
        <dbReference type="PROSITE-ProRule" id="PRU00497"/>
    </source>
</evidence>
<evidence type="ECO:0000313" key="7">
    <source>
        <dbReference type="Proteomes" id="UP000789524"/>
    </source>
</evidence>
<evidence type="ECO:0000313" key="6">
    <source>
        <dbReference type="EMBL" id="CAG9564253.1"/>
    </source>
</evidence>
<keyword evidence="7" id="KW-1185">Reference proteome</keyword>
<proteinExistence type="predicted"/>
<evidence type="ECO:0000256" key="4">
    <source>
        <dbReference type="SAM" id="MobiDB-lite"/>
    </source>
</evidence>
<dbReference type="GO" id="GO:0062129">
    <property type="term" value="C:chitin-based extracellular matrix"/>
    <property type="evidence" value="ECO:0007669"/>
    <property type="project" value="TreeGrafter"/>
</dbReference>
<dbReference type="PRINTS" id="PR00947">
    <property type="entry name" value="CUTICLE"/>
</dbReference>